<feature type="transmembrane region" description="Helical" evidence="6">
    <location>
        <begin position="398"/>
        <end position="421"/>
    </location>
</feature>
<evidence type="ECO:0000256" key="4">
    <source>
        <dbReference type="ARBA" id="ARBA00023136"/>
    </source>
</evidence>
<keyword evidence="2 6" id="KW-0812">Transmembrane</keyword>
<keyword evidence="3 6" id="KW-1133">Transmembrane helix</keyword>
<reference evidence="8" key="1">
    <citation type="submission" date="2016-11" db="EMBL/GenBank/DDBJ databases">
        <title>The genome sequence of Colletotrichum cuscutae.</title>
        <authorList>
            <person name="Baroncelli R."/>
        </authorList>
    </citation>
    <scope>NUCLEOTIDE SEQUENCE</scope>
    <source>
        <strain evidence="8">IMI 304802</strain>
    </source>
</reference>
<evidence type="ECO:0000256" key="2">
    <source>
        <dbReference type="ARBA" id="ARBA00022692"/>
    </source>
</evidence>
<feature type="transmembrane region" description="Helical" evidence="6">
    <location>
        <begin position="514"/>
        <end position="532"/>
    </location>
</feature>
<feature type="transmembrane region" description="Helical" evidence="6">
    <location>
        <begin position="433"/>
        <end position="453"/>
    </location>
</feature>
<dbReference type="Gene3D" id="1.20.1250.20">
    <property type="entry name" value="MFS general substrate transporter like domains"/>
    <property type="match status" value="2"/>
</dbReference>
<feature type="transmembrane region" description="Helical" evidence="6">
    <location>
        <begin position="539"/>
        <end position="556"/>
    </location>
</feature>
<keyword evidence="9" id="KW-1185">Reference proteome</keyword>
<gene>
    <name evidence="8" type="ORF">CCUS01_03948</name>
</gene>
<dbReference type="InterPro" id="IPR036259">
    <property type="entry name" value="MFS_trans_sf"/>
</dbReference>
<feature type="transmembrane region" description="Helical" evidence="6">
    <location>
        <begin position="568"/>
        <end position="590"/>
    </location>
</feature>
<organism evidence="8 9">
    <name type="scientific">Colletotrichum cuscutae</name>
    <dbReference type="NCBI Taxonomy" id="1209917"/>
    <lineage>
        <taxon>Eukaryota</taxon>
        <taxon>Fungi</taxon>
        <taxon>Dikarya</taxon>
        <taxon>Ascomycota</taxon>
        <taxon>Pezizomycotina</taxon>
        <taxon>Sordariomycetes</taxon>
        <taxon>Hypocreomycetidae</taxon>
        <taxon>Glomerellales</taxon>
        <taxon>Glomerellaceae</taxon>
        <taxon>Colletotrichum</taxon>
        <taxon>Colletotrichum acutatum species complex</taxon>
    </lineage>
</organism>
<name>A0AAI9VDI2_9PEZI</name>
<dbReference type="InterPro" id="IPR020846">
    <property type="entry name" value="MFS_dom"/>
</dbReference>
<dbReference type="EMBL" id="MPDP01000079">
    <property type="protein sequence ID" value="KAK1484236.1"/>
    <property type="molecule type" value="Genomic_DNA"/>
</dbReference>
<dbReference type="Proteomes" id="UP001239213">
    <property type="component" value="Unassembled WGS sequence"/>
</dbReference>
<feature type="transmembrane region" description="Helical" evidence="6">
    <location>
        <begin position="196"/>
        <end position="213"/>
    </location>
</feature>
<feature type="transmembrane region" description="Helical" evidence="6">
    <location>
        <begin position="322"/>
        <end position="341"/>
    </location>
</feature>
<comment type="subcellular location">
    <subcellularLocation>
        <location evidence="1">Membrane</location>
        <topology evidence="1">Multi-pass membrane protein</topology>
    </subcellularLocation>
</comment>
<evidence type="ECO:0000313" key="9">
    <source>
        <dbReference type="Proteomes" id="UP001239213"/>
    </source>
</evidence>
<feature type="transmembrane region" description="Helical" evidence="6">
    <location>
        <begin position="233"/>
        <end position="253"/>
    </location>
</feature>
<comment type="caution">
    <text evidence="8">The sequence shown here is derived from an EMBL/GenBank/DDBJ whole genome shotgun (WGS) entry which is preliminary data.</text>
</comment>
<dbReference type="Pfam" id="PF07690">
    <property type="entry name" value="MFS_1"/>
    <property type="match status" value="1"/>
</dbReference>
<dbReference type="SUPFAM" id="SSF103473">
    <property type="entry name" value="MFS general substrate transporter"/>
    <property type="match status" value="1"/>
</dbReference>
<dbReference type="PROSITE" id="PS50850">
    <property type="entry name" value="MFS"/>
    <property type="match status" value="1"/>
</dbReference>
<dbReference type="PANTHER" id="PTHR23501:SF200">
    <property type="entry name" value="TRANSPORTER, PUTATIVE (AFU_ORTHOLOGUE AFUA_3G01360)-RELATED"/>
    <property type="match status" value="1"/>
</dbReference>
<protein>
    <submittedName>
        <fullName evidence="8">ENB1 protein</fullName>
    </submittedName>
</protein>
<sequence length="711" mass="76904">MVPDPTPYIGRCTDSFGYRIVQTLSPSAITRHLGGCKRDDNVPNMIGSSPSAPTPREQLAGGRKITTAKNNNSLPAKLKVFASALSSPSMGRRTGRTYSYDCDERTSLLPTSEEEREAMGFVTSLRGRLHAEGSSSADPANGDIAASEAPRDVEMAGKTDDTIEDHDHVKKFDTSEPLESGVGTIQAAQTLWGKKGRWLVIVGLALVMIVYEIDNTTVYIYNNYATSSFSALSKLATLSTASGIVFAVIKPPVAKLSNVIGRGETYIMSISFYVLGYILMATSTTFNAYAAGVVFYVVGQSGTNIMNDIVIADITTARWRGFALSFSFFPFLITPWAAAFIVDDVVKPGGIGWRWGIGMFAILMPIGAAFIISTLLYYQKKAKDMGLTPRQKTTLYSFCSQIDLGGSALLCAGFSLVLIPLTLAASTPSRWGTAYIIVLIVIGVMLLAALPFYEQRLARNPIMPTRYFRNKTIVLCLLLIASDSVGFACTHTYLYSWSTVARGFAARDATFFQYTNGVMQCVMGIIAGLAMAYTRRYKWLLIGGAIIRLIGYGVMLRLRGADNSAAELFIVQIIQGLGSGIMQLSILVPAQVVVPHREMPQITALVICCSVIGGSIGGCIAGGIYTNTFKPMLYKYLGASASPELVNSLFDSIVGTAPAWGTPERNAINHAFTDVMKFMVYTAVGASAPGVILAWFLPDFILPDRNNMVEE</sequence>
<dbReference type="PANTHER" id="PTHR23501">
    <property type="entry name" value="MAJOR FACILITATOR SUPERFAMILY"/>
    <property type="match status" value="1"/>
</dbReference>
<accession>A0AAI9VDI2</accession>
<dbReference type="GO" id="GO:0015343">
    <property type="term" value="F:siderophore-iron transmembrane transporter activity"/>
    <property type="evidence" value="ECO:0007669"/>
    <property type="project" value="TreeGrafter"/>
</dbReference>
<feature type="transmembrane region" description="Helical" evidence="6">
    <location>
        <begin position="602"/>
        <end position="625"/>
    </location>
</feature>
<dbReference type="AlphaFoldDB" id="A0AAI9VDI2"/>
<proteinExistence type="predicted"/>
<evidence type="ECO:0000256" key="5">
    <source>
        <dbReference type="SAM" id="MobiDB-lite"/>
    </source>
</evidence>
<evidence type="ECO:0000259" key="7">
    <source>
        <dbReference type="PROSITE" id="PS50850"/>
    </source>
</evidence>
<feature type="domain" description="Major facilitator superfamily (MFS) profile" evidence="7">
    <location>
        <begin position="200"/>
        <end position="659"/>
    </location>
</feature>
<evidence type="ECO:0000313" key="8">
    <source>
        <dbReference type="EMBL" id="KAK1484236.1"/>
    </source>
</evidence>
<feature type="region of interest" description="Disordered" evidence="5">
    <location>
        <begin position="131"/>
        <end position="153"/>
    </location>
</feature>
<evidence type="ECO:0000256" key="1">
    <source>
        <dbReference type="ARBA" id="ARBA00004141"/>
    </source>
</evidence>
<feature type="transmembrane region" description="Helical" evidence="6">
    <location>
        <begin position="678"/>
        <end position="698"/>
    </location>
</feature>
<evidence type="ECO:0000256" key="3">
    <source>
        <dbReference type="ARBA" id="ARBA00022989"/>
    </source>
</evidence>
<evidence type="ECO:0000256" key="6">
    <source>
        <dbReference type="SAM" id="Phobius"/>
    </source>
</evidence>
<dbReference type="GO" id="GO:0005886">
    <property type="term" value="C:plasma membrane"/>
    <property type="evidence" value="ECO:0007669"/>
    <property type="project" value="TreeGrafter"/>
</dbReference>
<dbReference type="InterPro" id="IPR011701">
    <property type="entry name" value="MFS"/>
</dbReference>
<feature type="transmembrane region" description="Helical" evidence="6">
    <location>
        <begin position="473"/>
        <end position="494"/>
    </location>
</feature>
<feature type="transmembrane region" description="Helical" evidence="6">
    <location>
        <begin position="353"/>
        <end position="378"/>
    </location>
</feature>
<keyword evidence="4 6" id="KW-0472">Membrane</keyword>